<sequence length="106" mass="11358">MLCRPAGGEAQSLELHWSQREADKDLLKASLCVSSAPPPTTTDIWACAQYESRRQAFHGSNTNDGNERGRGEEATEGDEDGDCAGVKDSSHTQILDGLHETASVQG</sequence>
<dbReference type="Proteomes" id="UP001157502">
    <property type="component" value="Chromosome 15"/>
</dbReference>
<reference evidence="1" key="1">
    <citation type="submission" date="2021-05" db="EMBL/GenBank/DDBJ databases">
        <authorList>
            <person name="Pan Q."/>
            <person name="Jouanno E."/>
            <person name="Zahm M."/>
            <person name="Klopp C."/>
            <person name="Cabau C."/>
            <person name="Louis A."/>
            <person name="Berthelot C."/>
            <person name="Parey E."/>
            <person name="Roest Crollius H."/>
            <person name="Montfort J."/>
            <person name="Robinson-Rechavi M."/>
            <person name="Bouchez O."/>
            <person name="Lampietro C."/>
            <person name="Lopez Roques C."/>
            <person name="Donnadieu C."/>
            <person name="Postlethwait J."/>
            <person name="Bobe J."/>
            <person name="Dillon D."/>
            <person name="Chandos A."/>
            <person name="von Hippel F."/>
            <person name="Guiguen Y."/>
        </authorList>
    </citation>
    <scope>NUCLEOTIDE SEQUENCE</scope>
    <source>
        <strain evidence="1">YG-Jan2019</strain>
    </source>
</reference>
<comment type="caution">
    <text evidence="1">The sequence shown here is derived from an EMBL/GenBank/DDBJ whole genome shotgun (WGS) entry which is preliminary data.</text>
</comment>
<accession>A0ACC2GBP5</accession>
<protein>
    <submittedName>
        <fullName evidence="1">Uncharacterized protein</fullName>
    </submittedName>
</protein>
<evidence type="ECO:0000313" key="1">
    <source>
        <dbReference type="EMBL" id="KAJ8000951.1"/>
    </source>
</evidence>
<keyword evidence="2" id="KW-1185">Reference proteome</keyword>
<dbReference type="EMBL" id="CM055742">
    <property type="protein sequence ID" value="KAJ8000951.1"/>
    <property type="molecule type" value="Genomic_DNA"/>
</dbReference>
<proteinExistence type="predicted"/>
<name>A0ACC2GBP5_DALPE</name>
<gene>
    <name evidence="1" type="ORF">DPEC_G00185700</name>
</gene>
<organism evidence="1 2">
    <name type="scientific">Dallia pectoralis</name>
    <name type="common">Alaska blackfish</name>
    <dbReference type="NCBI Taxonomy" id="75939"/>
    <lineage>
        <taxon>Eukaryota</taxon>
        <taxon>Metazoa</taxon>
        <taxon>Chordata</taxon>
        <taxon>Craniata</taxon>
        <taxon>Vertebrata</taxon>
        <taxon>Euteleostomi</taxon>
        <taxon>Actinopterygii</taxon>
        <taxon>Neopterygii</taxon>
        <taxon>Teleostei</taxon>
        <taxon>Protacanthopterygii</taxon>
        <taxon>Esociformes</taxon>
        <taxon>Umbridae</taxon>
        <taxon>Dallia</taxon>
    </lineage>
</organism>
<evidence type="ECO:0000313" key="2">
    <source>
        <dbReference type="Proteomes" id="UP001157502"/>
    </source>
</evidence>